<dbReference type="AlphaFoldDB" id="A0A939HIZ1"/>
<comment type="caution">
    <text evidence="1">The sequence shown here is derived from an EMBL/GenBank/DDBJ whole genome shotgun (WGS) entry which is preliminary data.</text>
</comment>
<accession>A0A939HIZ1</accession>
<dbReference type="RefSeq" id="WP_207616965.1">
    <property type="nucleotide sequence ID" value="NZ_JAFNLL010000035.1"/>
</dbReference>
<sequence>MSFPSGCGLYVITYFNYRQNTYSDVVHSALTSCTFSVYYIGMESVLNKYDTYWGWWNTVDYGSAGLYNTSSLTSAAYFTCTTGNLSGFSGSTSGELYRGGTRYTAAAYDGTYFWDCGN</sequence>
<proteinExistence type="predicted"/>
<name>A0A939HIZ1_9MICC</name>
<dbReference type="EMBL" id="JAFNLL010000035">
    <property type="protein sequence ID" value="MBO1269103.1"/>
    <property type="molecule type" value="Genomic_DNA"/>
</dbReference>
<organism evidence="1 2">
    <name type="scientific">Arthrobacter cavernae</name>
    <dbReference type="NCBI Taxonomy" id="2817681"/>
    <lineage>
        <taxon>Bacteria</taxon>
        <taxon>Bacillati</taxon>
        <taxon>Actinomycetota</taxon>
        <taxon>Actinomycetes</taxon>
        <taxon>Micrococcales</taxon>
        <taxon>Micrococcaceae</taxon>
        <taxon>Arthrobacter</taxon>
    </lineage>
</organism>
<protein>
    <submittedName>
        <fullName evidence="1">Uncharacterized protein</fullName>
    </submittedName>
</protein>
<evidence type="ECO:0000313" key="2">
    <source>
        <dbReference type="Proteomes" id="UP000664164"/>
    </source>
</evidence>
<reference evidence="1" key="1">
    <citation type="submission" date="2021-03" db="EMBL/GenBank/DDBJ databases">
        <title>A new species, PO-11, isolated from a karst cave deposit.</title>
        <authorList>
            <person name="Zhaoxiaoyong W."/>
        </authorList>
    </citation>
    <scope>NUCLEOTIDE SEQUENCE</scope>
    <source>
        <strain evidence="1">PO-11</strain>
    </source>
</reference>
<keyword evidence="2" id="KW-1185">Reference proteome</keyword>
<gene>
    <name evidence="1" type="ORF">J1902_14195</name>
</gene>
<evidence type="ECO:0000313" key="1">
    <source>
        <dbReference type="EMBL" id="MBO1269103.1"/>
    </source>
</evidence>
<dbReference type="Proteomes" id="UP000664164">
    <property type="component" value="Unassembled WGS sequence"/>
</dbReference>